<sequence>MEEALAAFALGDDERVTSLALLDDHLRGVLEPLLQATRGVVPPEVGPTASPLLRTLSSAARGVAYLARGQTEAARAALHPLNALATARRSRLHGELQAAVALSEAEHVVDGVKRLLRSAVLRIDAVRAAFLAEVSAWGDEAVVSAVRRSLPALSVEELRTLEAPGLQRKLTTASTNAAAADALRTVDPALFPEDVRGTVALFRGFGLLRSEPGFAEPWFERALASGGDRVEALRGRLMAALAVERDAEPSSPVQHRSASVAAATAERLVDLLQGEPDGRVFAAQLALLAARSWLRADDVVAAERAFTQARALGAADETVEMTAIELLAFRDPRAALARVDALIANDPASIDAWHLKLALTEDEEAALAIAREAAEVTGSANLAAVADELARARRFDDALEAFFSPGLRNALLPEGPHGGDVDEEMLDALGVPAEAVQGLDEERRHELVQDLLTTLCDLTGVDLSTLAGRGRHDPLSEPSSSDPRPARASGKPKKAGQRRKAR</sequence>
<gene>
    <name evidence="2" type="ORF">CMC5_000930</name>
</gene>
<dbReference type="Proteomes" id="UP000067626">
    <property type="component" value="Chromosome"/>
</dbReference>
<name>A0A0K1E524_CHOCO</name>
<reference evidence="2 3" key="1">
    <citation type="submission" date="2015-07" db="EMBL/GenBank/DDBJ databases">
        <title>Genome analysis of myxobacterium Chondromyces crocatus Cm c5 reveals a high potential for natural compound synthesis and the genetic basis for the loss of fruiting body formation.</title>
        <authorList>
            <person name="Zaburannyi N."/>
            <person name="Bunk B."/>
            <person name="Maier J."/>
            <person name="Overmann J."/>
            <person name="Mueller R."/>
        </authorList>
    </citation>
    <scope>NUCLEOTIDE SEQUENCE [LARGE SCALE GENOMIC DNA]</scope>
    <source>
        <strain evidence="2 3">Cm c5</strain>
    </source>
</reference>
<feature type="compositionally biased region" description="Low complexity" evidence="1">
    <location>
        <begin position="476"/>
        <end position="489"/>
    </location>
</feature>
<feature type="region of interest" description="Disordered" evidence="1">
    <location>
        <begin position="466"/>
        <end position="502"/>
    </location>
</feature>
<proteinExistence type="predicted"/>
<keyword evidence="3" id="KW-1185">Reference proteome</keyword>
<dbReference type="STRING" id="52.CMC5_000930"/>
<evidence type="ECO:0000313" key="3">
    <source>
        <dbReference type="Proteomes" id="UP000067626"/>
    </source>
</evidence>
<feature type="compositionally biased region" description="Basic residues" evidence="1">
    <location>
        <begin position="490"/>
        <end position="502"/>
    </location>
</feature>
<accession>A0A0K1E524</accession>
<evidence type="ECO:0000313" key="2">
    <source>
        <dbReference type="EMBL" id="AKT35981.1"/>
    </source>
</evidence>
<evidence type="ECO:0008006" key="4">
    <source>
        <dbReference type="Google" id="ProtNLM"/>
    </source>
</evidence>
<evidence type="ECO:0000256" key="1">
    <source>
        <dbReference type="SAM" id="MobiDB-lite"/>
    </source>
</evidence>
<dbReference type="AlphaFoldDB" id="A0A0K1E524"/>
<dbReference type="EMBL" id="CP012159">
    <property type="protein sequence ID" value="AKT35981.1"/>
    <property type="molecule type" value="Genomic_DNA"/>
</dbReference>
<protein>
    <recommendedName>
        <fullName evidence="4">Tetratricopeptide repeat protein</fullName>
    </recommendedName>
</protein>
<dbReference type="KEGG" id="ccro:CMC5_000930"/>
<organism evidence="2 3">
    <name type="scientific">Chondromyces crocatus</name>
    <dbReference type="NCBI Taxonomy" id="52"/>
    <lineage>
        <taxon>Bacteria</taxon>
        <taxon>Pseudomonadati</taxon>
        <taxon>Myxococcota</taxon>
        <taxon>Polyangia</taxon>
        <taxon>Polyangiales</taxon>
        <taxon>Polyangiaceae</taxon>
        <taxon>Chondromyces</taxon>
    </lineage>
</organism>